<feature type="domain" description="Disease resistance N-terminal" evidence="8">
    <location>
        <begin position="13"/>
        <end position="92"/>
    </location>
</feature>
<gene>
    <name evidence="10" type="ORF">Sradi_4547600</name>
</gene>
<proteinExistence type="inferred from homology"/>
<dbReference type="Gene3D" id="1.20.5.4130">
    <property type="match status" value="1"/>
</dbReference>
<dbReference type="Gene3D" id="3.40.50.300">
    <property type="entry name" value="P-loop containing nucleotide triphosphate hydrolases"/>
    <property type="match status" value="1"/>
</dbReference>
<evidence type="ECO:0000256" key="5">
    <source>
        <dbReference type="ARBA" id="ARBA00022821"/>
    </source>
</evidence>
<organism evidence="10">
    <name type="scientific">Sesamum radiatum</name>
    <name type="common">Black benniseed</name>
    <dbReference type="NCBI Taxonomy" id="300843"/>
    <lineage>
        <taxon>Eukaryota</taxon>
        <taxon>Viridiplantae</taxon>
        <taxon>Streptophyta</taxon>
        <taxon>Embryophyta</taxon>
        <taxon>Tracheophyta</taxon>
        <taxon>Spermatophyta</taxon>
        <taxon>Magnoliopsida</taxon>
        <taxon>eudicotyledons</taxon>
        <taxon>Gunneridae</taxon>
        <taxon>Pentapetalae</taxon>
        <taxon>asterids</taxon>
        <taxon>lamiids</taxon>
        <taxon>Lamiales</taxon>
        <taxon>Pedaliaceae</taxon>
        <taxon>Sesamum</taxon>
    </lineage>
</organism>
<name>A0AAW2NAZ0_SESRA</name>
<keyword evidence="5" id="KW-0611">Plant defense</keyword>
<protein>
    <submittedName>
        <fullName evidence="10">ToMV susceptible protein tm-2</fullName>
    </submittedName>
</protein>
<dbReference type="SUPFAM" id="SSF52540">
    <property type="entry name" value="P-loop containing nucleoside triphosphate hydrolases"/>
    <property type="match status" value="1"/>
</dbReference>
<dbReference type="InterPro" id="IPR002182">
    <property type="entry name" value="NB-ARC"/>
</dbReference>
<dbReference type="InterPro" id="IPR032675">
    <property type="entry name" value="LRR_dom_sf"/>
</dbReference>
<dbReference type="Gene3D" id="1.10.8.430">
    <property type="entry name" value="Helical domain of apoptotic protease-activating factors"/>
    <property type="match status" value="1"/>
</dbReference>
<dbReference type="Pfam" id="PF18052">
    <property type="entry name" value="Rx_N"/>
    <property type="match status" value="1"/>
</dbReference>
<evidence type="ECO:0000256" key="4">
    <source>
        <dbReference type="ARBA" id="ARBA00022741"/>
    </source>
</evidence>
<reference evidence="10" key="1">
    <citation type="submission" date="2020-06" db="EMBL/GenBank/DDBJ databases">
        <authorList>
            <person name="Li T."/>
            <person name="Hu X."/>
            <person name="Zhang T."/>
            <person name="Song X."/>
            <person name="Zhang H."/>
            <person name="Dai N."/>
            <person name="Sheng W."/>
            <person name="Hou X."/>
            <person name="Wei L."/>
        </authorList>
    </citation>
    <scope>NUCLEOTIDE SEQUENCE</scope>
    <source>
        <strain evidence="10">G02</strain>
        <tissue evidence="10">Leaf</tissue>
    </source>
</reference>
<dbReference type="InterPro" id="IPR027417">
    <property type="entry name" value="P-loop_NTPase"/>
</dbReference>
<dbReference type="PANTHER" id="PTHR23155:SF1238">
    <property type="entry name" value="TOMV SUSCEPTIBLE PROTEIN TM-2"/>
    <property type="match status" value="1"/>
</dbReference>
<dbReference type="InterPro" id="IPR041118">
    <property type="entry name" value="Rx_N"/>
</dbReference>
<dbReference type="Gene3D" id="1.10.10.10">
    <property type="entry name" value="Winged helix-like DNA-binding domain superfamily/Winged helix DNA-binding domain"/>
    <property type="match status" value="1"/>
</dbReference>
<evidence type="ECO:0000256" key="6">
    <source>
        <dbReference type="ARBA" id="ARBA00022840"/>
    </source>
</evidence>
<dbReference type="AlphaFoldDB" id="A0AAW2NAZ0"/>
<accession>A0AAW2NAZ0</accession>
<keyword evidence="2" id="KW-0433">Leucine-rich repeat</keyword>
<dbReference type="InterPro" id="IPR058922">
    <property type="entry name" value="WHD_DRP"/>
</dbReference>
<evidence type="ECO:0000256" key="2">
    <source>
        <dbReference type="ARBA" id="ARBA00022614"/>
    </source>
</evidence>
<evidence type="ECO:0000259" key="7">
    <source>
        <dbReference type="Pfam" id="PF00931"/>
    </source>
</evidence>
<evidence type="ECO:0000313" key="10">
    <source>
        <dbReference type="EMBL" id="KAL0340308.1"/>
    </source>
</evidence>
<reference evidence="10" key="2">
    <citation type="journal article" date="2024" name="Plant">
        <title>Genomic evolution and insights into agronomic trait innovations of Sesamum species.</title>
        <authorList>
            <person name="Miao H."/>
            <person name="Wang L."/>
            <person name="Qu L."/>
            <person name="Liu H."/>
            <person name="Sun Y."/>
            <person name="Le M."/>
            <person name="Wang Q."/>
            <person name="Wei S."/>
            <person name="Zheng Y."/>
            <person name="Lin W."/>
            <person name="Duan Y."/>
            <person name="Cao H."/>
            <person name="Xiong S."/>
            <person name="Wang X."/>
            <person name="Wei L."/>
            <person name="Li C."/>
            <person name="Ma Q."/>
            <person name="Ju M."/>
            <person name="Zhao R."/>
            <person name="Li G."/>
            <person name="Mu C."/>
            <person name="Tian Q."/>
            <person name="Mei H."/>
            <person name="Zhang T."/>
            <person name="Gao T."/>
            <person name="Zhang H."/>
        </authorList>
    </citation>
    <scope>NUCLEOTIDE SEQUENCE</scope>
    <source>
        <strain evidence="10">G02</strain>
    </source>
</reference>
<evidence type="ECO:0000259" key="9">
    <source>
        <dbReference type="Pfam" id="PF23559"/>
    </source>
</evidence>
<dbReference type="Pfam" id="PF00931">
    <property type="entry name" value="NB-ARC"/>
    <property type="match status" value="1"/>
</dbReference>
<dbReference type="SUPFAM" id="SSF52058">
    <property type="entry name" value="L domain-like"/>
    <property type="match status" value="1"/>
</dbReference>
<evidence type="ECO:0000256" key="3">
    <source>
        <dbReference type="ARBA" id="ARBA00022737"/>
    </source>
</evidence>
<dbReference type="Pfam" id="PF23559">
    <property type="entry name" value="WHD_DRP"/>
    <property type="match status" value="1"/>
</dbReference>
<dbReference type="InterPro" id="IPR042197">
    <property type="entry name" value="Apaf_helical"/>
</dbReference>
<feature type="domain" description="NB-ARC" evidence="7">
    <location>
        <begin position="162"/>
        <end position="317"/>
    </location>
</feature>
<evidence type="ECO:0000259" key="8">
    <source>
        <dbReference type="Pfam" id="PF18052"/>
    </source>
</evidence>
<evidence type="ECO:0000256" key="1">
    <source>
        <dbReference type="ARBA" id="ARBA00008894"/>
    </source>
</evidence>
<dbReference type="PRINTS" id="PR00364">
    <property type="entry name" value="DISEASERSIST"/>
</dbReference>
<dbReference type="Gene3D" id="3.80.10.10">
    <property type="entry name" value="Ribonuclease Inhibitor"/>
    <property type="match status" value="1"/>
</dbReference>
<dbReference type="GO" id="GO:0005524">
    <property type="term" value="F:ATP binding"/>
    <property type="evidence" value="ECO:0007669"/>
    <property type="project" value="UniProtKB-KW"/>
</dbReference>
<dbReference type="GO" id="GO:0098542">
    <property type="term" value="P:defense response to other organism"/>
    <property type="evidence" value="ECO:0007669"/>
    <property type="project" value="TreeGrafter"/>
</dbReference>
<dbReference type="InterPro" id="IPR038005">
    <property type="entry name" value="RX-like_CC"/>
</dbReference>
<dbReference type="PANTHER" id="PTHR23155">
    <property type="entry name" value="DISEASE RESISTANCE PROTEIN RP"/>
    <property type="match status" value="1"/>
</dbReference>
<dbReference type="FunFam" id="1.10.10.10:FF:000322">
    <property type="entry name" value="Probable disease resistance protein At1g63360"/>
    <property type="match status" value="1"/>
</dbReference>
<dbReference type="CDD" id="cd14798">
    <property type="entry name" value="RX-CC_like"/>
    <property type="match status" value="1"/>
</dbReference>
<dbReference type="GO" id="GO:0043531">
    <property type="term" value="F:ADP binding"/>
    <property type="evidence" value="ECO:0007669"/>
    <property type="project" value="InterPro"/>
</dbReference>
<feature type="domain" description="Disease resistance protein winged helix" evidence="9">
    <location>
        <begin position="410"/>
        <end position="480"/>
    </location>
</feature>
<sequence>MAAEAATIRVIIKVVEILGNLTAKAGSGINHLEENISWIERKMRTLQSYLKDADYKRSTRHEAANLIIDIRDLAHDVEDILDTFLPEIESASGIARLAKANSFGSEIEKIKRRVDDIENSRDKCGVTADANAGAVIDADLQDRRKLFLRAPHELKIVGREGILRKLEEEILSEKNRRIIKSIVGAAGVGKTTVGKRVYERTKNRFEVSAIVYVSQEPNLRELLLDIANQVGLSKDKVKEDLVCNLCLLLQEMRFLIFLDDIWYNETWDSLQNILLTDSEKGSRIMVTSRYHHVGRYIGGEGSLVPLGILGEKQRKELFFHLILPPSEEPLPLPLVLREIGEKILESCDGLPLAIVVMAGLLKARERTVRAWNEILDSVNQGKKNDCSKILALSYQDLPTELKPLFLYFGIFPEDSEIFVNGLISIWVSEKLIKADGSRKPQSIAEASIDELISRNLIHVSRRRSDGRARSLRIHDLLRKLCIQLAEDNNFFCTLNKLKATATASIVRRVTCTSNEHVDQDYSVPKKVRSSLCFGRGHHELLNFLKRNASDLRFLQILIIEIGSGQENNLPSEIADLSGLTHLTLKGRFTSGIPSGLSSLENLLTLKVISLSSRVHITGRILQMEQLRHLLLWKVSFDTASLAVNPKYPKGVAVVLPNLETLDFHEVDGYYITPYSFNESNLRKLRTREVCRQPLKFLSDATPSLQKLEDIKLGRYFEDEMGGSVSRLNLSPYQYLVRLHLEWFPSGCQINFPPNLVQVVLKRADDKICVLVESLKTLSKLEIIKIKDSYGGNNLDFSGDHSFRQLQVLVLRDVHFDKLIVDEKGMPKLYKMIYRAPPSICSQIIPERLEKIMVVHGR</sequence>
<keyword evidence="4" id="KW-0547">Nucleotide-binding</keyword>
<dbReference type="EMBL" id="JACGWJ010000020">
    <property type="protein sequence ID" value="KAL0340308.1"/>
    <property type="molecule type" value="Genomic_DNA"/>
</dbReference>
<keyword evidence="6" id="KW-0067">ATP-binding</keyword>
<keyword evidence="3" id="KW-0677">Repeat</keyword>
<comment type="caution">
    <text evidence="10">The sequence shown here is derived from an EMBL/GenBank/DDBJ whole genome shotgun (WGS) entry which is preliminary data.</text>
</comment>
<dbReference type="InterPro" id="IPR036388">
    <property type="entry name" value="WH-like_DNA-bd_sf"/>
</dbReference>
<dbReference type="InterPro" id="IPR044974">
    <property type="entry name" value="Disease_R_plants"/>
</dbReference>
<comment type="similarity">
    <text evidence="1">Belongs to the disease resistance NB-LRR family.</text>
</comment>